<protein>
    <submittedName>
        <fullName evidence="1">Uncharacterized protein</fullName>
    </submittedName>
</protein>
<sequence length="105" mass="11986">MNRKKKLDKLMTVFCEEKKFIIDGYYRLKTIDDDTIELAYLVAGPCGDSISHPQITVSFMKSAPIGTKLIDMYSSPPLFLTRNDDNIDEIDLSLDTLIEKFECSL</sequence>
<gene>
    <name evidence="1" type="ORF">ATZ35_07680</name>
</gene>
<evidence type="ECO:0000313" key="1">
    <source>
        <dbReference type="EMBL" id="ALS37039.1"/>
    </source>
</evidence>
<dbReference type="RefSeq" id="WP_208930247.1">
    <property type="nucleotide sequence ID" value="NZ_CP013655.1"/>
</dbReference>
<dbReference type="KEGG" id="erx:ATZ35_07680"/>
<dbReference type="EMBL" id="CP013655">
    <property type="protein sequence ID" value="ALS37039.1"/>
    <property type="molecule type" value="Genomic_DNA"/>
</dbReference>
<accession>A0A0U2VRM9</accession>
<dbReference type="Proteomes" id="UP000067523">
    <property type="component" value="Chromosome"/>
</dbReference>
<proteinExistence type="predicted"/>
<dbReference type="AlphaFoldDB" id="A0A0U2VRM9"/>
<organism evidence="1 2">
    <name type="scientific">Enterococcus rotai</name>
    <dbReference type="NCBI Taxonomy" id="118060"/>
    <lineage>
        <taxon>Bacteria</taxon>
        <taxon>Bacillati</taxon>
        <taxon>Bacillota</taxon>
        <taxon>Bacilli</taxon>
        <taxon>Lactobacillales</taxon>
        <taxon>Enterococcaceae</taxon>
        <taxon>Enterococcus</taxon>
    </lineage>
</organism>
<reference evidence="2" key="1">
    <citation type="submission" date="2015-12" db="EMBL/GenBank/DDBJ databases">
        <authorList>
            <person name="Lauer A."/>
            <person name="Humrighouse B."/>
            <person name="Loparev V."/>
            <person name="Shewmaker P.L."/>
            <person name="Whitney A.M."/>
            <person name="McLaughlin R.W."/>
        </authorList>
    </citation>
    <scope>NUCLEOTIDE SEQUENCE [LARGE SCALE GENOMIC DNA]</scope>
    <source>
        <strain evidence="2">LMG 26678</strain>
    </source>
</reference>
<keyword evidence="2" id="KW-1185">Reference proteome</keyword>
<name>A0A0U2VRM9_9ENTE</name>
<evidence type="ECO:0000313" key="2">
    <source>
        <dbReference type="Proteomes" id="UP000067523"/>
    </source>
</evidence>